<gene>
    <name evidence="2" type="ORF">C1631_022450</name>
</gene>
<dbReference type="InterPro" id="IPR012341">
    <property type="entry name" value="6hp_glycosidase-like_sf"/>
</dbReference>
<dbReference type="AlphaFoldDB" id="A0A316WWQ4"/>
<keyword evidence="3" id="KW-1185">Reference proteome</keyword>
<dbReference type="Gene3D" id="2.40.128.340">
    <property type="match status" value="1"/>
</dbReference>
<dbReference type="Proteomes" id="UP000236594">
    <property type="component" value="Unassembled WGS sequence"/>
</dbReference>
<accession>A0A316WWQ4</accession>
<reference evidence="2 3" key="1">
    <citation type="submission" date="2018-04" db="EMBL/GenBank/DDBJ databases">
        <title>Draft Genome Sequence of Phosphate-Solubilizing Chryseobacterium sp. ISE14 that is a Biocontrol and Plant Growth-Promoting Rhizobacterium Isolated from Cucumber.</title>
        <authorList>
            <person name="Jeong J.-J."/>
            <person name="Sang M.K."/>
            <person name="Choi I.-G."/>
            <person name="Kim K.D."/>
        </authorList>
    </citation>
    <scope>NUCLEOTIDE SEQUENCE [LARGE SCALE GENOMIC DNA]</scope>
    <source>
        <strain evidence="2 3">ISE14</strain>
    </source>
</reference>
<dbReference type="GO" id="GO:0005975">
    <property type="term" value="P:carbohydrate metabolic process"/>
    <property type="evidence" value="ECO:0007669"/>
    <property type="project" value="InterPro"/>
</dbReference>
<dbReference type="SUPFAM" id="SSF48208">
    <property type="entry name" value="Six-hairpin glycosidases"/>
    <property type="match status" value="1"/>
</dbReference>
<comment type="caution">
    <text evidence="2">The sequence shown here is derived from an EMBL/GenBank/DDBJ whole genome shotgun (WGS) entry which is preliminary data.</text>
</comment>
<dbReference type="OrthoDB" id="9765879at2"/>
<proteinExistence type="predicted"/>
<evidence type="ECO:0000256" key="1">
    <source>
        <dbReference type="ARBA" id="ARBA00022729"/>
    </source>
</evidence>
<sequence>MKYFLSVLFGVSLMNAQTQPVIENIPSNYNSSVVVTNSAIQNVIGLSETFRGQAKLTSIDPANGYQPQYTNGNWPLGSWFRGYFSGFEYQPNPNINGYKMFYESDPAIPSYLAPYWSSHPQPRDTGKQIRALIHFDNYFGNSSNSNTVVTGLEYLINQIQPNGGYIYWWTRGESQPGNAQTSFEQDDNVQKQGAYNRILIYETGSALAALCEGYLYLKKNNIAVPEDLYKTIVASAEHIYIKPINDDLDHPTVPDYSSSYYNADYNSINYVAFGLWGLSKAYKITGDCRYLEKIEELGKWLVSRQHKENDLCNGTWNEGEGKLDGTNILVNHETKIVYHAITLRALIDALDCIPKSDRVLREKLASSIKKAANHIIKYRVDYQAGGSFGATSYLHTDKNCTPLVNPNYGYYYSDDIVECIALLAYYSRFATDDFNSEETRNLRQLLNIVASSTGNWIDPNTHTTIIDPVQKKYRSVIYMPSLAFYLDYNKAMDNNTKVFEVDNTNFFDSEKTSKPVSLDFDHDGVRDEVAYFSTNGDKTFLNVAKMASDGSISSVKSVWKSTGYPLELFSDRIVSGDFDSDGYFDDIAVMCDYGGGETRIHVFEGTGSEFIYSNQDQGWWKEMGYYANLVGDRMVSGDFDGDGNHNDVAVFYRYDSNKTIIHVFQGQANKSFKHLTANGWWQSNNYSTDNIIGNIVSGNFDNNGIHDDIAVFYKNSDEATAVHVFERVGSSFVFKKWWENTGYPFSQFTKRIVSGNFYDGNKRDDIAVLYESDPGHTNLHLFQGKGDHFNYLGSTGYWASTKYDSKKIKGKIVDFNIGNDTKSQIFAMYNVPGKDSKLQVFKNNMDSSPPNFALNEVKDWWKNECDGDINLQSQYVPSGVGRMVNRTLENNTSDKIADIKIYKDSGSYEVVSQEKIKSIQIFDFSGKMIQEYTGILSNRYKFNIVNKGNYIVKVSDINNKISTKKILD</sequence>
<dbReference type="Gene3D" id="1.50.10.10">
    <property type="match status" value="1"/>
</dbReference>
<name>A0A316WWQ4_9FLAO</name>
<evidence type="ECO:0008006" key="4">
    <source>
        <dbReference type="Google" id="ProtNLM"/>
    </source>
</evidence>
<dbReference type="SUPFAM" id="SSF69318">
    <property type="entry name" value="Integrin alpha N-terminal domain"/>
    <property type="match status" value="1"/>
</dbReference>
<organism evidence="2 3">
    <name type="scientific">Chryseobacterium phosphatilyticum</name>
    <dbReference type="NCBI Taxonomy" id="475075"/>
    <lineage>
        <taxon>Bacteria</taxon>
        <taxon>Pseudomonadati</taxon>
        <taxon>Bacteroidota</taxon>
        <taxon>Flavobacteriia</taxon>
        <taxon>Flavobacteriales</taxon>
        <taxon>Weeksellaceae</taxon>
        <taxon>Chryseobacterium group</taxon>
        <taxon>Chryseobacterium</taxon>
    </lineage>
</organism>
<dbReference type="InterPro" id="IPR026444">
    <property type="entry name" value="Secre_tail"/>
</dbReference>
<evidence type="ECO:0000313" key="2">
    <source>
        <dbReference type="EMBL" id="PWN63050.1"/>
    </source>
</evidence>
<keyword evidence="1" id="KW-0732">Signal</keyword>
<dbReference type="InterPro" id="IPR028994">
    <property type="entry name" value="Integrin_alpha_N"/>
</dbReference>
<dbReference type="NCBIfam" id="TIGR04183">
    <property type="entry name" value="Por_Secre_tail"/>
    <property type="match status" value="1"/>
</dbReference>
<protein>
    <recommendedName>
        <fullName evidence="4">Secretion system C-terminal sorting domain-containing protein</fullName>
    </recommendedName>
</protein>
<dbReference type="RefSeq" id="WP_109714330.1">
    <property type="nucleotide sequence ID" value="NZ_PPED02000008.1"/>
</dbReference>
<evidence type="ECO:0000313" key="3">
    <source>
        <dbReference type="Proteomes" id="UP000236594"/>
    </source>
</evidence>
<dbReference type="EMBL" id="PPED02000008">
    <property type="protein sequence ID" value="PWN63050.1"/>
    <property type="molecule type" value="Genomic_DNA"/>
</dbReference>
<dbReference type="InterPro" id="IPR008928">
    <property type="entry name" value="6-hairpin_glycosidase_sf"/>
</dbReference>